<dbReference type="Pfam" id="PF00004">
    <property type="entry name" value="AAA"/>
    <property type="match status" value="1"/>
</dbReference>
<dbReference type="GO" id="GO:0016887">
    <property type="term" value="F:ATP hydrolysis activity"/>
    <property type="evidence" value="ECO:0007669"/>
    <property type="project" value="InterPro"/>
</dbReference>
<dbReference type="InterPro" id="IPR003959">
    <property type="entry name" value="ATPase_AAA_core"/>
</dbReference>
<dbReference type="Gene3D" id="3.40.50.300">
    <property type="entry name" value="P-loop containing nucleotide triphosphate hydrolases"/>
    <property type="match status" value="1"/>
</dbReference>
<name>A0A8D9UHI0_9VIRU</name>
<evidence type="ECO:0000313" key="2">
    <source>
        <dbReference type="EMBL" id="DAD55541.1"/>
    </source>
</evidence>
<proteinExistence type="predicted"/>
<evidence type="ECO:0000259" key="1">
    <source>
        <dbReference type="Pfam" id="PF00004"/>
    </source>
</evidence>
<dbReference type="EMBL" id="BK057806">
    <property type="protein sequence ID" value="DAD55541.1"/>
    <property type="molecule type" value="Genomic_DNA"/>
</dbReference>
<protein>
    <recommendedName>
        <fullName evidence="1">ATPase AAA-type core domain-containing protein</fullName>
    </recommendedName>
</protein>
<accession>A0A8D9UHI0</accession>
<dbReference type="InterPro" id="IPR027417">
    <property type="entry name" value="P-loop_NTPase"/>
</dbReference>
<dbReference type="SUPFAM" id="SSF52540">
    <property type="entry name" value="P-loop containing nucleoside triphosphate hydrolases"/>
    <property type="match status" value="1"/>
</dbReference>
<sequence length="275" mass="31201">MTLEYSSEEDYSKEEEGYMPIAFTEEGEVAYYKPPDVEEMRALPPSKRRSVLAKLARKQRITSESGSVWMPDFLSLGRITLFIPGSPGAGKSFFAARVLDSLPENFNVLLFTALTEEDENFKDLKQPIFRVKMTPETLSKINLASIRERGSNIVLLFDDFDNIPKGRILDEVQRILRDVLANGRAHSGDDERNVHVIVTTHALNDYMKTKYITENCDYIAFFPQSTTFCQLLRLGMKVGLSQAQISALRASRERVCIMHKVSPLIMFEGTSIETI</sequence>
<dbReference type="GO" id="GO:0005524">
    <property type="term" value="F:ATP binding"/>
    <property type="evidence" value="ECO:0007669"/>
    <property type="project" value="InterPro"/>
</dbReference>
<organism evidence="2">
    <name type="scientific">Adintovirus sp</name>
    <dbReference type="NCBI Taxonomy" id="2835276"/>
    <lineage>
        <taxon>Viruses</taxon>
        <taxon>Varidnaviria</taxon>
        <taxon>Bamfordvirae</taxon>
        <taxon>Preplasmiviricota</taxon>
        <taxon>Polisuviricotina</taxon>
        <taxon>Polintoviricetes</taxon>
        <taxon>Orthopolintovirales</taxon>
        <taxon>Adintoviridae</taxon>
    </lineage>
</organism>
<feature type="domain" description="ATPase AAA-type core" evidence="1">
    <location>
        <begin position="84"/>
        <end position="207"/>
    </location>
</feature>
<dbReference type="CDD" id="cd01127">
    <property type="entry name" value="TrwB_TraG_TraD_VirD4"/>
    <property type="match status" value="1"/>
</dbReference>
<reference evidence="2" key="1">
    <citation type="journal article" date="2021" name="Proc. Natl. Acad. Sci. U.S.A.">
        <title>A Catalog of Tens of Thousands of Viruses from Human Metagenomes Reveals Hidden Associations with Chronic Diseases.</title>
        <authorList>
            <person name="Tisza M.J."/>
            <person name="Buck C.B."/>
        </authorList>
    </citation>
    <scope>NUCLEOTIDE SEQUENCE</scope>
    <source>
        <strain evidence="2">Cth614</strain>
    </source>
</reference>